<organism evidence="3 4">
    <name type="scientific">Kurthia zopfii</name>
    <dbReference type="NCBI Taxonomy" id="1650"/>
    <lineage>
        <taxon>Bacteria</taxon>
        <taxon>Bacillati</taxon>
        <taxon>Bacillota</taxon>
        <taxon>Bacilli</taxon>
        <taxon>Bacillales</taxon>
        <taxon>Caryophanaceae</taxon>
        <taxon>Kurthia</taxon>
    </lineage>
</organism>
<reference evidence="3 4" key="1">
    <citation type="submission" date="2019-03" db="EMBL/GenBank/DDBJ databases">
        <title>Genomic Encyclopedia of Type Strains, Phase IV (KMG-IV): sequencing the most valuable type-strain genomes for metagenomic binning, comparative biology and taxonomic classification.</title>
        <authorList>
            <person name="Goeker M."/>
        </authorList>
    </citation>
    <scope>NUCLEOTIDE SEQUENCE [LARGE SCALE GENOMIC DNA]</scope>
    <source>
        <strain evidence="3 4">DSM 20580</strain>
    </source>
</reference>
<evidence type="ECO:0000259" key="1">
    <source>
        <dbReference type="Pfam" id="PF01610"/>
    </source>
</evidence>
<dbReference type="RefSeq" id="WP_166636119.1">
    <property type="nucleotide sequence ID" value="NZ_SNZG01000025.1"/>
</dbReference>
<proteinExistence type="predicted"/>
<keyword evidence="4" id="KW-1185">Reference proteome</keyword>
<feature type="domain" description="Transposase IS204/IS1001/IS1096/IS1165 DDE" evidence="1">
    <location>
        <begin position="11"/>
        <end position="88"/>
    </location>
</feature>
<protein>
    <submittedName>
        <fullName evidence="3">Transposase</fullName>
    </submittedName>
</protein>
<evidence type="ECO:0000313" key="4">
    <source>
        <dbReference type="Proteomes" id="UP000294641"/>
    </source>
</evidence>
<feature type="non-terminal residue" evidence="3">
    <location>
        <position position="1"/>
    </location>
</feature>
<evidence type="ECO:0000313" key="2">
    <source>
        <dbReference type="EMBL" id="TDR31614.1"/>
    </source>
</evidence>
<accession>A0ABY2ENR2</accession>
<dbReference type="PANTHER" id="PTHR33498">
    <property type="entry name" value="TRANSPOSASE FOR INSERTION SEQUENCE ELEMENT IS1557"/>
    <property type="match status" value="1"/>
</dbReference>
<gene>
    <name evidence="3" type="ORF">DFR61_1251</name>
    <name evidence="2" type="ORF">DFR61_1731</name>
</gene>
<dbReference type="InterPro" id="IPR002560">
    <property type="entry name" value="Transposase_DDE"/>
</dbReference>
<dbReference type="PANTHER" id="PTHR33498:SF1">
    <property type="entry name" value="TRANSPOSASE FOR INSERTION SEQUENCE ELEMENT IS1557"/>
    <property type="match status" value="1"/>
</dbReference>
<dbReference type="EMBL" id="SNZG01000073">
    <property type="protein sequence ID" value="TDR31614.1"/>
    <property type="molecule type" value="Genomic_DNA"/>
</dbReference>
<dbReference type="Proteomes" id="UP000294641">
    <property type="component" value="Unassembled WGS sequence"/>
</dbReference>
<sequence>EWFDWAKTSTDMIEIKERLSLFYRKVIESDIPAFNQVIKTMKNWQTEILNSFAFGYSNGFLEGINNKTKVMKRNAYGYKRFDRFRAKILLAIKYKKVGLHLG</sequence>
<evidence type="ECO:0000313" key="3">
    <source>
        <dbReference type="EMBL" id="TDR36280.1"/>
    </source>
</evidence>
<comment type="caution">
    <text evidence="3">The sequence shown here is derived from an EMBL/GenBank/DDBJ whole genome shotgun (WGS) entry which is preliminary data.</text>
</comment>
<dbReference type="Pfam" id="PF01610">
    <property type="entry name" value="DDE_Tnp_ISL3"/>
    <property type="match status" value="1"/>
</dbReference>
<dbReference type="EMBL" id="SNZG01000025">
    <property type="protein sequence ID" value="TDR36280.1"/>
    <property type="molecule type" value="Genomic_DNA"/>
</dbReference>
<dbReference type="InterPro" id="IPR047951">
    <property type="entry name" value="Transpos_ISL3"/>
</dbReference>
<name>A0ABY2ENR2_9BACL</name>